<dbReference type="SUPFAM" id="SSF56219">
    <property type="entry name" value="DNase I-like"/>
    <property type="match status" value="1"/>
</dbReference>
<dbReference type="SUPFAM" id="SSF56672">
    <property type="entry name" value="DNA/RNA polymerases"/>
    <property type="match status" value="1"/>
</dbReference>
<dbReference type="EMBL" id="JQ917145">
    <property type="protein sequence ID" value="AFN16294.1"/>
    <property type="molecule type" value="Genomic_DNA"/>
</dbReference>
<dbReference type="PROSITE" id="PS50878">
    <property type="entry name" value="RT_POL"/>
    <property type="match status" value="1"/>
</dbReference>
<accession>I6UQ84</accession>
<dbReference type="InterPro" id="IPR000477">
    <property type="entry name" value="RT_dom"/>
</dbReference>
<dbReference type="InterPro" id="IPR036397">
    <property type="entry name" value="RNaseH_sf"/>
</dbReference>
<dbReference type="Gene3D" id="3.60.10.10">
    <property type="entry name" value="Endonuclease/exonuclease/phosphatase"/>
    <property type="match status" value="1"/>
</dbReference>
<reference evidence="4" key="2">
    <citation type="submission" date="2012-03" db="EMBL/GenBank/DDBJ databases">
        <authorList>
            <person name="Bringaud F."/>
        </authorList>
    </citation>
    <scope>NUCLEOTIDE SEQUENCE</scope>
</reference>
<feature type="domain" description="Reverse transcriptase" evidence="2">
    <location>
        <begin position="556"/>
        <end position="832"/>
    </location>
</feature>
<sequence>MSAHLRHPNRQCALQEALRQKLLLCGDVEANPGPLTVLQLNVQSLTKTKLSSLLSRGSDIITLQQTWKSAKEISSLKTYPYITYSYSRRGRGGGVAIMVRNTLKSRQVTMKIPEYDTNTEAVLVEVVLRNGSNMYIASVYLPPPAVVTSTLHKLVTTVPASSPFLLCGDFNLHHPLRVLEEVEAPWGTAQKLLDITLDANLSLANEPGFTFARGPTERSCTDLTFQRFLTVECWTARVTIHSDHFLIKFSVRASHRNEIPPAAPVRRRHFYSWKKCDWDSFRNKMDSQLPNFDPRNIHRNIKAFTDCYYTALRRHFPRGMIKDGPIFWDREIIEAERYVETLKSRYLNMPSSAQLAALHEAKDKFMDTVRQRLNTTFRHRLGKLSPGEHLSWKYISSRNRATIPLADSLLLSVGNKQLSNSRHIASAFNGKFFPLQDRSRLLRFTPRRSFKRGKESSPLSSSALSLGFSPHFSSLPSLGTHIGLPFDAASFPTLSSLTALSFLDAPFRLAELLSALRDTPCGKAPGLDGTSAETFGHFSEKTVRYLLWCINPSWLTGVVPVQWRRATVIPLLKLGKRPDDTNSYRPISLTSVICKVAERMVLRRLLWVWTPHAHQYAYRKMHTTTMQLAQLVDTVEHNRNHYFDVRLPKKSGIGDQVHYRPHRTLLVLIDFSQAFDSIDQHVLSKRLALIPGVYCKRWLRNLLCDRFARTRVGNRKSAQRPVLRGVPQGSVVGPYLFSLYVHPLLNLLNTDPEISADMYADDLSIAIKGRSREEAVLQANSYLDKLHRWTSENGLQVNPLKCEAAWFTISTHTEDDKDCEGRFPLLFNGHEIPISTMGSTHLPKLLGVPLDTRMNFNSAATSQCTATSTRIAQLKSVAHKKAGPLPHDMRTFVIGYGASKLLYGSEMIWALADDSAKNAMMRTYASLARIVSGTLSTTDPESALLEANMTPLHILALRARFALFERVRSCQKEWIRRPPPEPPRKGFRISPISRETMYSLVDDLTEEYGVNRNSVRERRFFKSAVPPWSVSHASKVTFGLTVEYDKSLTHKDAIRSAKKWASLHEIGKHNHFQWLIATDGGIQSPMPAGVGLLFKSVSHPVLMKQVSVNCGSVSSSYRAESVAMLLALDRLVMPMADVKHKTLLIVTDSQSLLNALSKGPLSQCDYTEDVIWTRLIELTLQGWLIHFQFCHSHCGVVVNEMADEYATQCMENGHFTEPSVKPPWHRDLVALIIRQLKKRWAASLRTDTHRYKLCGAKPSDLSGLDLIDVTKFTRSEVVQLARYHSGESEYFGRLFWSLRDCLPACRLCNCTPEQAAVLSHSSLPEEGLDASTNTTQKMAERPRANKNRRREPWPYCDAVFVGFTKLKTHCKTQHSDRPKPAEQLQCDFCGEEYSNRRSTAQHRMRCKQNPHYIRLNNSGTRRKSHMPDVHPPTTLVDVGNMETLHHILHRCDEARKTLQEMGILDELKEGKYTQWMLLHSKKLLALLHTLFGVVWGEEEDGGARR</sequence>
<evidence type="ECO:0000259" key="2">
    <source>
        <dbReference type="PROSITE" id="PS50878"/>
    </source>
</evidence>
<dbReference type="Gene3D" id="3.30.420.10">
    <property type="entry name" value="Ribonuclease H-like superfamily/Ribonuclease H"/>
    <property type="match status" value="1"/>
</dbReference>
<dbReference type="VEuPathDB" id="TriTrypDB:TcIL3000_0_31250"/>
<dbReference type="VEuPathDB" id="TriTrypDB:TcIL3000.A.H_000560300"/>
<dbReference type="Pfam" id="PF00075">
    <property type="entry name" value="RNase_H"/>
    <property type="match status" value="1"/>
</dbReference>
<evidence type="ECO:0000256" key="1">
    <source>
        <dbReference type="SAM" id="MobiDB-lite"/>
    </source>
</evidence>
<dbReference type="InterPro" id="IPR043502">
    <property type="entry name" value="DNA/RNA_pol_sf"/>
</dbReference>
<organism evidence="4">
    <name type="scientific">Trypanosoma congolense</name>
    <dbReference type="NCBI Taxonomy" id="5692"/>
    <lineage>
        <taxon>Eukaryota</taxon>
        <taxon>Discoba</taxon>
        <taxon>Euglenozoa</taxon>
        <taxon>Kinetoplastea</taxon>
        <taxon>Metakinetoplastina</taxon>
        <taxon>Trypanosomatida</taxon>
        <taxon>Trypanosomatidae</taxon>
        <taxon>Trypanosoma</taxon>
        <taxon>Nannomonas</taxon>
    </lineage>
</organism>
<dbReference type="Pfam" id="PF00078">
    <property type="entry name" value="RVT_1"/>
    <property type="match status" value="1"/>
</dbReference>
<dbReference type="Pfam" id="PF03372">
    <property type="entry name" value="Exo_endo_phos"/>
    <property type="match status" value="1"/>
</dbReference>
<dbReference type="InterPro" id="IPR005135">
    <property type="entry name" value="Endo/exonuclease/phosphatase"/>
</dbReference>
<proteinExistence type="predicted"/>
<evidence type="ECO:0000313" key="4">
    <source>
        <dbReference type="EMBL" id="AFN16294.1"/>
    </source>
</evidence>
<feature type="region of interest" description="Disordered" evidence="1">
    <location>
        <begin position="1325"/>
        <end position="1348"/>
    </location>
</feature>
<dbReference type="CDD" id="cd01650">
    <property type="entry name" value="RT_nLTR_like"/>
    <property type="match status" value="1"/>
</dbReference>
<dbReference type="VEuPathDB" id="TriTrypDB:TcIL3000_0_01000"/>
<dbReference type="InterPro" id="IPR002156">
    <property type="entry name" value="RNaseH_domain"/>
</dbReference>
<dbReference type="SUPFAM" id="SSF53098">
    <property type="entry name" value="Ribonuclease H-like"/>
    <property type="match status" value="1"/>
</dbReference>
<dbReference type="InterPro" id="IPR012337">
    <property type="entry name" value="RNaseH-like_sf"/>
</dbReference>
<dbReference type="PROSITE" id="PS50879">
    <property type="entry name" value="RNASE_H_1"/>
    <property type="match status" value="1"/>
</dbReference>
<feature type="domain" description="RNase H type-1" evidence="3">
    <location>
        <begin position="1070"/>
        <end position="1211"/>
    </location>
</feature>
<name>I6UQ84_TRYCO</name>
<dbReference type="VEuPathDB" id="TriTrypDB:TcIL3000_0_24010"/>
<protein>
    <submittedName>
        <fullName evidence="4">L1Tco protein</fullName>
    </submittedName>
</protein>
<dbReference type="GO" id="GO:0004523">
    <property type="term" value="F:RNA-DNA hybrid ribonuclease activity"/>
    <property type="evidence" value="ECO:0007669"/>
    <property type="project" value="InterPro"/>
</dbReference>
<dbReference type="GO" id="GO:0003676">
    <property type="term" value="F:nucleic acid binding"/>
    <property type="evidence" value="ECO:0007669"/>
    <property type="project" value="InterPro"/>
</dbReference>
<reference evidence="4" key="1">
    <citation type="journal article" date="2009" name="Eukaryot. Cell">
        <title>Trypanosomatid genomes contain several subfamilies of ingi-related retroposons.</title>
        <authorList>
            <person name="Bringaud F."/>
            <person name="Berriman M."/>
            <person name="Hertz-Fowler C."/>
        </authorList>
    </citation>
    <scope>NUCLEOTIDE SEQUENCE</scope>
</reference>
<dbReference type="PANTHER" id="PTHR19446">
    <property type="entry name" value="REVERSE TRANSCRIPTASES"/>
    <property type="match status" value="1"/>
</dbReference>
<evidence type="ECO:0000259" key="3">
    <source>
        <dbReference type="PROSITE" id="PS50879"/>
    </source>
</evidence>
<dbReference type="InterPro" id="IPR036691">
    <property type="entry name" value="Endo/exonu/phosph_ase_sf"/>
</dbReference>